<feature type="compositionally biased region" description="Polar residues" evidence="1">
    <location>
        <begin position="10"/>
        <end position="21"/>
    </location>
</feature>
<dbReference type="AlphaFoldDB" id="A0AAQ3P730"/>
<feature type="region of interest" description="Disordered" evidence="1">
    <location>
        <begin position="1"/>
        <end position="28"/>
    </location>
</feature>
<organism evidence="2 3">
    <name type="scientific">Vigna mungo</name>
    <name type="common">Black gram</name>
    <name type="synonym">Phaseolus mungo</name>
    <dbReference type="NCBI Taxonomy" id="3915"/>
    <lineage>
        <taxon>Eukaryota</taxon>
        <taxon>Viridiplantae</taxon>
        <taxon>Streptophyta</taxon>
        <taxon>Embryophyta</taxon>
        <taxon>Tracheophyta</taxon>
        <taxon>Spermatophyta</taxon>
        <taxon>Magnoliopsida</taxon>
        <taxon>eudicotyledons</taxon>
        <taxon>Gunneridae</taxon>
        <taxon>Pentapetalae</taxon>
        <taxon>rosids</taxon>
        <taxon>fabids</taxon>
        <taxon>Fabales</taxon>
        <taxon>Fabaceae</taxon>
        <taxon>Papilionoideae</taxon>
        <taxon>50 kb inversion clade</taxon>
        <taxon>NPAAA clade</taxon>
        <taxon>indigoferoid/millettioid clade</taxon>
        <taxon>Phaseoleae</taxon>
        <taxon>Vigna</taxon>
    </lineage>
</organism>
<dbReference type="Proteomes" id="UP001374535">
    <property type="component" value="Chromosome 1"/>
</dbReference>
<gene>
    <name evidence="2" type="ORF">V8G54_000765</name>
</gene>
<sequence>MNVPFDDETITSSSGLSTERGSVTEEWKDETHVGDYDFPDRSGTVTNWMERTERLMCKKAFHDRSVRQPLTSKCVLQVIPHTNQSFEEKNSLGGYPRPISAGTFWRPTVGAKLFR</sequence>
<protein>
    <submittedName>
        <fullName evidence="2">Uncharacterized protein</fullName>
    </submittedName>
</protein>
<evidence type="ECO:0000256" key="1">
    <source>
        <dbReference type="SAM" id="MobiDB-lite"/>
    </source>
</evidence>
<evidence type="ECO:0000313" key="2">
    <source>
        <dbReference type="EMBL" id="WVZ22221.1"/>
    </source>
</evidence>
<accession>A0AAQ3P730</accession>
<reference evidence="2 3" key="1">
    <citation type="journal article" date="2023" name="Life. Sci Alliance">
        <title>Evolutionary insights into 3D genome organization and epigenetic landscape of Vigna mungo.</title>
        <authorList>
            <person name="Junaid A."/>
            <person name="Singh B."/>
            <person name="Bhatia S."/>
        </authorList>
    </citation>
    <scope>NUCLEOTIDE SEQUENCE [LARGE SCALE GENOMIC DNA]</scope>
    <source>
        <strain evidence="2">Urdbean</strain>
    </source>
</reference>
<evidence type="ECO:0000313" key="3">
    <source>
        <dbReference type="Proteomes" id="UP001374535"/>
    </source>
</evidence>
<proteinExistence type="predicted"/>
<keyword evidence="3" id="KW-1185">Reference proteome</keyword>
<dbReference type="EMBL" id="CP144700">
    <property type="protein sequence ID" value="WVZ22221.1"/>
    <property type="molecule type" value="Genomic_DNA"/>
</dbReference>
<name>A0AAQ3P730_VIGMU</name>